<evidence type="ECO:0000256" key="2">
    <source>
        <dbReference type="ARBA" id="ARBA00023125"/>
    </source>
</evidence>
<comment type="caution">
    <text evidence="6">The sequence shown here is derived from an EMBL/GenBank/DDBJ whole genome shotgun (WGS) entry which is preliminary data.</text>
</comment>
<evidence type="ECO:0000313" key="8">
    <source>
        <dbReference type="Proteomes" id="UP000581087"/>
    </source>
</evidence>
<keyword evidence="2 5" id="KW-0238">DNA-binding</keyword>
<dbReference type="Pfam" id="PF13377">
    <property type="entry name" value="Peripla_BP_3"/>
    <property type="match status" value="1"/>
</dbReference>
<organism evidence="6 7">
    <name type="scientific">Agromyces atrinae</name>
    <dbReference type="NCBI Taxonomy" id="592376"/>
    <lineage>
        <taxon>Bacteria</taxon>
        <taxon>Bacillati</taxon>
        <taxon>Actinomycetota</taxon>
        <taxon>Actinomycetes</taxon>
        <taxon>Micrococcales</taxon>
        <taxon>Microbacteriaceae</taxon>
        <taxon>Agromyces</taxon>
    </lineage>
</organism>
<name>A0A4Q2M7Z3_9MICO</name>
<dbReference type="InterPro" id="IPR046335">
    <property type="entry name" value="LacI/GalR-like_sensor"/>
</dbReference>
<evidence type="ECO:0000256" key="1">
    <source>
        <dbReference type="ARBA" id="ARBA00023015"/>
    </source>
</evidence>
<dbReference type="Gene3D" id="3.40.50.2300">
    <property type="match status" value="2"/>
</dbReference>
<dbReference type="EMBL" id="JACCBI010000001">
    <property type="protein sequence ID" value="NYD67603.1"/>
    <property type="molecule type" value="Genomic_DNA"/>
</dbReference>
<reference evidence="6 7" key="1">
    <citation type="submission" date="2019-01" db="EMBL/GenBank/DDBJ databases">
        <title>Agromyces.</title>
        <authorList>
            <person name="Li J."/>
        </authorList>
    </citation>
    <scope>NUCLEOTIDE SEQUENCE [LARGE SCALE GENOMIC DNA]</scope>
    <source>
        <strain evidence="6 7">DSM 23870</strain>
    </source>
</reference>
<dbReference type="InterPro" id="IPR028082">
    <property type="entry name" value="Peripla_BP_I"/>
</dbReference>
<evidence type="ECO:0000313" key="6">
    <source>
        <dbReference type="EMBL" id="RXZ88189.1"/>
    </source>
</evidence>
<dbReference type="SUPFAM" id="SSF53822">
    <property type="entry name" value="Periplasmic binding protein-like I"/>
    <property type="match status" value="1"/>
</dbReference>
<dbReference type="PROSITE" id="PS50932">
    <property type="entry name" value="HTH_LACI_2"/>
    <property type="match status" value="1"/>
</dbReference>
<dbReference type="InterPro" id="IPR010982">
    <property type="entry name" value="Lambda_DNA-bd_dom_sf"/>
</dbReference>
<dbReference type="Gene3D" id="1.10.260.40">
    <property type="entry name" value="lambda repressor-like DNA-binding domains"/>
    <property type="match status" value="1"/>
</dbReference>
<proteinExistence type="predicted"/>
<dbReference type="AlphaFoldDB" id="A0A4Q2M7Z3"/>
<dbReference type="RefSeq" id="WP_129172453.1">
    <property type="nucleotide sequence ID" value="NZ_JACCBI010000001.1"/>
</dbReference>
<dbReference type="PROSITE" id="PS00356">
    <property type="entry name" value="HTH_LACI_1"/>
    <property type="match status" value="1"/>
</dbReference>
<dbReference type="GO" id="GO:0003700">
    <property type="term" value="F:DNA-binding transcription factor activity"/>
    <property type="evidence" value="ECO:0007669"/>
    <property type="project" value="TreeGrafter"/>
</dbReference>
<accession>A0A4Q2M7Z3</accession>
<dbReference type="CDD" id="cd01392">
    <property type="entry name" value="HTH_LacI"/>
    <property type="match status" value="1"/>
</dbReference>
<dbReference type="GO" id="GO:0000976">
    <property type="term" value="F:transcription cis-regulatory region binding"/>
    <property type="evidence" value="ECO:0007669"/>
    <property type="project" value="TreeGrafter"/>
</dbReference>
<evidence type="ECO:0000313" key="7">
    <source>
        <dbReference type="Proteomes" id="UP000292686"/>
    </source>
</evidence>
<feature type="domain" description="HTH lacI-type" evidence="4">
    <location>
        <begin position="10"/>
        <end position="64"/>
    </location>
</feature>
<dbReference type="EMBL" id="SDPM01000001">
    <property type="protein sequence ID" value="RXZ88189.1"/>
    <property type="molecule type" value="Genomic_DNA"/>
</dbReference>
<dbReference type="Pfam" id="PF00356">
    <property type="entry name" value="LacI"/>
    <property type="match status" value="1"/>
</dbReference>
<keyword evidence="7" id="KW-1185">Reference proteome</keyword>
<dbReference type="OrthoDB" id="4268837at2"/>
<dbReference type="Proteomes" id="UP000581087">
    <property type="component" value="Unassembled WGS sequence"/>
</dbReference>
<evidence type="ECO:0000259" key="4">
    <source>
        <dbReference type="PROSITE" id="PS50932"/>
    </source>
</evidence>
<sequence>MTDPSSRRRPTIDDVAREAGVSRGTVSRVLNGGHWVSPDALTAVNGAIKKTGYRINPHARSLATSRANSIAFLLTESHERLFEDPNFSVLMRGAAEALAERDMSLVLLMAGSDDEQRRATEFITAGHVDGVLLVSSHRGRQAFMSELVGSRVPAISCGIPLGFERKIGSVSADDAEGARVAVEHLRSLGRSRIATIAGPQDTSGGLTRLQGYRLEMDAGADDSLIAYGDYSRVSGAAAMRELLDRRPDLDAVFIGNDLMAAGALEVLAAAGRRVPEDVAVIGFDDSPVAVTTDPQLTTMRQPFERISHEMVRLLLQVIEGQPAATVTLPTELVVRASA</sequence>
<protein>
    <submittedName>
        <fullName evidence="5">DNA-binding LacI/PurR family transcriptional regulator</fullName>
    </submittedName>
    <submittedName>
        <fullName evidence="6">LacI family transcriptional regulator</fullName>
    </submittedName>
</protein>
<keyword evidence="1" id="KW-0805">Transcription regulation</keyword>
<dbReference type="SMART" id="SM00354">
    <property type="entry name" value="HTH_LACI"/>
    <property type="match status" value="1"/>
</dbReference>
<dbReference type="Proteomes" id="UP000292686">
    <property type="component" value="Unassembled WGS sequence"/>
</dbReference>
<reference evidence="5 8" key="2">
    <citation type="submission" date="2020-07" db="EMBL/GenBank/DDBJ databases">
        <title>Sequencing the genomes of 1000 actinobacteria strains.</title>
        <authorList>
            <person name="Klenk H.-P."/>
        </authorList>
    </citation>
    <scope>NUCLEOTIDE SEQUENCE [LARGE SCALE GENOMIC DNA]</scope>
    <source>
        <strain evidence="5 8">DSM 23870</strain>
    </source>
</reference>
<dbReference type="CDD" id="cd06267">
    <property type="entry name" value="PBP1_LacI_sugar_binding-like"/>
    <property type="match status" value="1"/>
</dbReference>
<keyword evidence="3" id="KW-0804">Transcription</keyword>
<dbReference type="PRINTS" id="PR00036">
    <property type="entry name" value="HTHLACI"/>
</dbReference>
<dbReference type="InterPro" id="IPR000843">
    <property type="entry name" value="HTH_LacI"/>
</dbReference>
<evidence type="ECO:0000313" key="5">
    <source>
        <dbReference type="EMBL" id="NYD67603.1"/>
    </source>
</evidence>
<evidence type="ECO:0000256" key="3">
    <source>
        <dbReference type="ARBA" id="ARBA00023163"/>
    </source>
</evidence>
<dbReference type="PANTHER" id="PTHR30146:SF109">
    <property type="entry name" value="HTH-TYPE TRANSCRIPTIONAL REGULATOR GALS"/>
    <property type="match status" value="1"/>
</dbReference>
<gene>
    <name evidence="5" type="ORF">BJ972_002122</name>
    <name evidence="6" type="ORF">ESP50_03130</name>
</gene>
<dbReference type="SUPFAM" id="SSF47413">
    <property type="entry name" value="lambda repressor-like DNA-binding domains"/>
    <property type="match status" value="1"/>
</dbReference>
<dbReference type="PANTHER" id="PTHR30146">
    <property type="entry name" value="LACI-RELATED TRANSCRIPTIONAL REPRESSOR"/>
    <property type="match status" value="1"/>
</dbReference>